<keyword evidence="1" id="KW-0472">Membrane</keyword>
<dbReference type="InterPro" id="IPR003382">
    <property type="entry name" value="Flavoprotein"/>
</dbReference>
<evidence type="ECO:0000259" key="2">
    <source>
        <dbReference type="Pfam" id="PF02441"/>
    </source>
</evidence>
<feature type="transmembrane region" description="Helical" evidence="1">
    <location>
        <begin position="20"/>
        <end position="37"/>
    </location>
</feature>
<evidence type="ECO:0000313" key="3">
    <source>
        <dbReference type="EMBL" id="KJL19792.1"/>
    </source>
</evidence>
<gene>
    <name evidence="3" type="primary">cypD</name>
    <name evidence="3" type="ORF">RL72_02837</name>
</gene>
<keyword evidence="1" id="KW-1133">Transmembrane helix</keyword>
<feature type="domain" description="Flavoprotein" evidence="2">
    <location>
        <begin position="19"/>
        <end position="128"/>
    </location>
</feature>
<accession>A0A0F0KFX5</accession>
<name>A0A0F0KFX5_9MICO</name>
<dbReference type="InterPro" id="IPR036551">
    <property type="entry name" value="Flavin_trans-like"/>
</dbReference>
<keyword evidence="3" id="KW-0560">Oxidoreductase</keyword>
<dbReference type="EMBL" id="JYIT01000083">
    <property type="protein sequence ID" value="KJL19792.1"/>
    <property type="molecule type" value="Genomic_DNA"/>
</dbReference>
<reference evidence="3 4" key="1">
    <citation type="submission" date="2015-02" db="EMBL/GenBank/DDBJ databases">
        <title>Draft genome sequences of ten Microbacterium spp. with emphasis on heavy metal contaminated environments.</title>
        <authorList>
            <person name="Corretto E."/>
        </authorList>
    </citation>
    <scope>NUCLEOTIDE SEQUENCE [LARGE SCALE GENOMIC DNA]</scope>
    <source>
        <strain evidence="3 4">DSM 23848</strain>
    </source>
</reference>
<proteinExistence type="predicted"/>
<protein>
    <submittedName>
        <fullName evidence="3">Cypemycin decarboxylase</fullName>
        <ecNumber evidence="3">1.3.99.-</ecNumber>
    </submittedName>
</protein>
<dbReference type="SUPFAM" id="SSF52507">
    <property type="entry name" value="Homo-oligomeric flavin-containing Cys decarboxylases, HFCD"/>
    <property type="match status" value="1"/>
</dbReference>
<dbReference type="PATRIC" id="fig|582680.7.peg.2893"/>
<dbReference type="Gene3D" id="3.40.50.1950">
    <property type="entry name" value="Flavin prenyltransferase-like"/>
    <property type="match status" value="1"/>
</dbReference>
<organism evidence="3 4">
    <name type="scientific">Microbacterium azadirachtae</name>
    <dbReference type="NCBI Taxonomy" id="582680"/>
    <lineage>
        <taxon>Bacteria</taxon>
        <taxon>Bacillati</taxon>
        <taxon>Actinomycetota</taxon>
        <taxon>Actinomycetes</taxon>
        <taxon>Micrococcales</taxon>
        <taxon>Microbacteriaceae</taxon>
        <taxon>Microbacterium</taxon>
    </lineage>
</organism>
<comment type="caution">
    <text evidence="3">The sequence shown here is derived from an EMBL/GenBank/DDBJ whole genome shotgun (WGS) entry which is preliminary data.</text>
</comment>
<evidence type="ECO:0000313" key="4">
    <source>
        <dbReference type="Proteomes" id="UP000033448"/>
    </source>
</evidence>
<dbReference type="OrthoDB" id="4578483at2"/>
<dbReference type="EC" id="1.3.99.-" evidence="3"/>
<dbReference type="Pfam" id="PF02441">
    <property type="entry name" value="Flavoprotein"/>
    <property type="match status" value="1"/>
</dbReference>
<dbReference type="GO" id="GO:0016491">
    <property type="term" value="F:oxidoreductase activity"/>
    <property type="evidence" value="ECO:0007669"/>
    <property type="project" value="UniProtKB-KW"/>
</dbReference>
<dbReference type="Proteomes" id="UP000033448">
    <property type="component" value="Unassembled WGS sequence"/>
</dbReference>
<keyword evidence="1" id="KW-0812">Transmembrane</keyword>
<keyword evidence="4" id="KW-1185">Reference proteome</keyword>
<dbReference type="RefSeq" id="WP_082072410.1">
    <property type="nucleotide sequence ID" value="NZ_JYIT01000083.1"/>
</dbReference>
<sequence length="206" mass="22291">MTAADPGAAMAPPVFTCRRLTLLVTGSVNAALVPYWLHWLRQMYPDLTVSVGVSPMAQRFVQLDALRALASGAVWADSWESTDLPEGAHIGIESQAECFGVFPATINTTMRLAAGFTDTPTMMALQLTKKPIAIASTFPGTNEIVKRRCAELERRPNLRFTGTLPAFSVSAGDWSGTTGFFMPLLLTVLEELRTASNEVPSPTETK</sequence>
<dbReference type="AlphaFoldDB" id="A0A0F0KFX5"/>
<evidence type="ECO:0000256" key="1">
    <source>
        <dbReference type="SAM" id="Phobius"/>
    </source>
</evidence>